<keyword evidence="2 5" id="KW-0238">DNA-binding</keyword>
<name>A0A9K3P6F7_HELAN</name>
<feature type="domain" description="Myb-like" evidence="4">
    <location>
        <begin position="14"/>
        <end position="33"/>
    </location>
</feature>
<comment type="caution">
    <text evidence="5">The sequence shown here is derived from an EMBL/GenBank/DDBJ whole genome shotgun (WGS) entry which is preliminary data.</text>
</comment>
<evidence type="ECO:0000256" key="3">
    <source>
        <dbReference type="ARBA" id="ARBA00023242"/>
    </source>
</evidence>
<dbReference type="InterPro" id="IPR009057">
    <property type="entry name" value="Homeodomain-like_sf"/>
</dbReference>
<dbReference type="PANTHER" id="PTHR47999">
    <property type="entry name" value="TRANSCRIPTION FACTOR MYB8-RELATED-RELATED"/>
    <property type="match status" value="1"/>
</dbReference>
<dbReference type="GO" id="GO:0005634">
    <property type="term" value="C:nucleus"/>
    <property type="evidence" value="ECO:0007669"/>
    <property type="project" value="UniProtKB-SubCell"/>
</dbReference>
<keyword evidence="5" id="KW-0371">Homeobox</keyword>
<evidence type="ECO:0000313" key="6">
    <source>
        <dbReference type="Proteomes" id="UP000215914"/>
    </source>
</evidence>
<organism evidence="5 6">
    <name type="scientific">Helianthus annuus</name>
    <name type="common">Common sunflower</name>
    <dbReference type="NCBI Taxonomy" id="4232"/>
    <lineage>
        <taxon>Eukaryota</taxon>
        <taxon>Viridiplantae</taxon>
        <taxon>Streptophyta</taxon>
        <taxon>Embryophyta</taxon>
        <taxon>Tracheophyta</taxon>
        <taxon>Spermatophyta</taxon>
        <taxon>Magnoliopsida</taxon>
        <taxon>eudicotyledons</taxon>
        <taxon>Gunneridae</taxon>
        <taxon>Pentapetalae</taxon>
        <taxon>asterids</taxon>
        <taxon>campanulids</taxon>
        <taxon>Asterales</taxon>
        <taxon>Asteraceae</taxon>
        <taxon>Asteroideae</taxon>
        <taxon>Heliantheae alliance</taxon>
        <taxon>Heliantheae</taxon>
        <taxon>Helianthus</taxon>
    </lineage>
</organism>
<reference evidence="5" key="2">
    <citation type="submission" date="2020-06" db="EMBL/GenBank/DDBJ databases">
        <title>Helianthus annuus Genome sequencing and assembly Release 2.</title>
        <authorList>
            <person name="Gouzy J."/>
            <person name="Langlade N."/>
            <person name="Munos S."/>
        </authorList>
    </citation>
    <scope>NUCLEOTIDE SEQUENCE</scope>
    <source>
        <tissue evidence="5">Leaves</tissue>
    </source>
</reference>
<reference evidence="5" key="1">
    <citation type="journal article" date="2017" name="Nature">
        <title>The sunflower genome provides insights into oil metabolism, flowering and Asterid evolution.</title>
        <authorList>
            <person name="Badouin H."/>
            <person name="Gouzy J."/>
            <person name="Grassa C.J."/>
            <person name="Murat F."/>
            <person name="Staton S.E."/>
            <person name="Cottret L."/>
            <person name="Lelandais-Briere C."/>
            <person name="Owens G.L."/>
            <person name="Carrere S."/>
            <person name="Mayjonade B."/>
            <person name="Legrand L."/>
            <person name="Gill N."/>
            <person name="Kane N.C."/>
            <person name="Bowers J.E."/>
            <person name="Hubner S."/>
            <person name="Bellec A."/>
            <person name="Berard A."/>
            <person name="Berges H."/>
            <person name="Blanchet N."/>
            <person name="Boniface M.C."/>
            <person name="Brunel D."/>
            <person name="Catrice O."/>
            <person name="Chaidir N."/>
            <person name="Claudel C."/>
            <person name="Donnadieu C."/>
            <person name="Faraut T."/>
            <person name="Fievet G."/>
            <person name="Helmstetter N."/>
            <person name="King M."/>
            <person name="Knapp S.J."/>
            <person name="Lai Z."/>
            <person name="Le Paslier M.C."/>
            <person name="Lippi Y."/>
            <person name="Lorenzon L."/>
            <person name="Mandel J.R."/>
            <person name="Marage G."/>
            <person name="Marchand G."/>
            <person name="Marquand E."/>
            <person name="Bret-Mestries E."/>
            <person name="Morien E."/>
            <person name="Nambeesan S."/>
            <person name="Nguyen T."/>
            <person name="Pegot-Espagnet P."/>
            <person name="Pouilly N."/>
            <person name="Raftis F."/>
            <person name="Sallet E."/>
            <person name="Schiex T."/>
            <person name="Thomas J."/>
            <person name="Vandecasteele C."/>
            <person name="Vares D."/>
            <person name="Vear F."/>
            <person name="Vautrin S."/>
            <person name="Crespi M."/>
            <person name="Mangin B."/>
            <person name="Burke J.M."/>
            <person name="Salse J."/>
            <person name="Munos S."/>
            <person name="Vincourt P."/>
            <person name="Rieseberg L.H."/>
            <person name="Langlade N.B."/>
        </authorList>
    </citation>
    <scope>NUCLEOTIDE SEQUENCE</scope>
    <source>
        <tissue evidence="5">Leaves</tissue>
    </source>
</reference>
<sequence length="51" mass="5697">MGRLPCCDKGEVKKGAWTPEEDKILVDYITKNGHARGVRFPKLAGLFLFSC</sequence>
<accession>A0A9K3P6F7</accession>
<dbReference type="InterPro" id="IPR001005">
    <property type="entry name" value="SANT/Myb"/>
</dbReference>
<protein>
    <submittedName>
        <fullName evidence="5">Homeobox-like domain superfamily, myb-like transcription factor</fullName>
    </submittedName>
</protein>
<evidence type="ECO:0000313" key="5">
    <source>
        <dbReference type="EMBL" id="KAF5824288.1"/>
    </source>
</evidence>
<keyword evidence="6" id="KW-1185">Reference proteome</keyword>
<dbReference type="Proteomes" id="UP000215914">
    <property type="component" value="Unassembled WGS sequence"/>
</dbReference>
<dbReference type="InterPro" id="IPR015495">
    <property type="entry name" value="Myb_TF_plants"/>
</dbReference>
<evidence type="ECO:0000256" key="1">
    <source>
        <dbReference type="ARBA" id="ARBA00004123"/>
    </source>
</evidence>
<dbReference type="Pfam" id="PF00249">
    <property type="entry name" value="Myb_DNA-binding"/>
    <property type="match status" value="1"/>
</dbReference>
<dbReference type="AlphaFoldDB" id="A0A9K3P6F7"/>
<evidence type="ECO:0000256" key="2">
    <source>
        <dbReference type="ARBA" id="ARBA00023125"/>
    </source>
</evidence>
<dbReference type="PANTHER" id="PTHR47999:SF68">
    <property type="entry name" value="MYB DOMAIN PROTEIN 40"/>
    <property type="match status" value="1"/>
</dbReference>
<dbReference type="EMBL" id="MNCJ02000006">
    <property type="protein sequence ID" value="KAF5824288.1"/>
    <property type="molecule type" value="Genomic_DNA"/>
</dbReference>
<dbReference type="Gene3D" id="1.10.10.60">
    <property type="entry name" value="Homeodomain-like"/>
    <property type="match status" value="1"/>
</dbReference>
<dbReference type="SUPFAM" id="SSF46689">
    <property type="entry name" value="Homeodomain-like"/>
    <property type="match status" value="1"/>
</dbReference>
<gene>
    <name evidence="5" type="ORF">HanXRQr2_Chr00c006g0832611</name>
</gene>
<keyword evidence="3" id="KW-0539">Nucleus</keyword>
<comment type="subcellular location">
    <subcellularLocation>
        <location evidence="1">Nucleus</location>
    </subcellularLocation>
</comment>
<dbReference type="GO" id="GO:0003677">
    <property type="term" value="F:DNA binding"/>
    <property type="evidence" value="ECO:0007669"/>
    <property type="project" value="UniProtKB-KW"/>
</dbReference>
<evidence type="ECO:0000259" key="4">
    <source>
        <dbReference type="Pfam" id="PF00249"/>
    </source>
</evidence>
<proteinExistence type="predicted"/>